<reference evidence="1 2" key="1">
    <citation type="submission" date="2019-04" db="EMBL/GenBank/DDBJ databases">
        <title>Comparative genomics and transcriptomics to analyze fruiting body development in filamentous ascomycetes.</title>
        <authorList>
            <consortium name="DOE Joint Genome Institute"/>
            <person name="Lutkenhaus R."/>
            <person name="Traeger S."/>
            <person name="Breuer J."/>
            <person name="Kuo A."/>
            <person name="Lipzen A."/>
            <person name="Pangilinan J."/>
            <person name="Dilworth D."/>
            <person name="Sandor L."/>
            <person name="Poggeler S."/>
            <person name="Barry K."/>
            <person name="Grigoriev I.V."/>
            <person name="Nowrousian M."/>
        </authorList>
    </citation>
    <scope>NUCLEOTIDE SEQUENCE [LARGE SCALE GENOMIC DNA]</scope>
    <source>
        <strain evidence="1 2">CBS 389.68</strain>
    </source>
</reference>
<dbReference type="EMBL" id="ML220113">
    <property type="protein sequence ID" value="TGZ84234.1"/>
    <property type="molecule type" value="Genomic_DNA"/>
</dbReference>
<dbReference type="AlphaFoldDB" id="A0A4S2N5A2"/>
<dbReference type="InParanoid" id="A0A4S2N5A2"/>
<sequence>MAYLKFEDSSLNLDPHLLCHGGELAFLIIPATASYRRQPTAERPLLLSNCFLPQISPVLRLNHSSLVMLIFPVYSSTNSTNRLATISCPFTLPKSITSSLVTHNLFMAPGTLHAALMASFIHDLSTSASITLNLAFQPATTTNFMESSPSGAAIKNSSAKGTRQSTSWASFRAMATTRTG</sequence>
<organism evidence="1 2">
    <name type="scientific">Ascodesmis nigricans</name>
    <dbReference type="NCBI Taxonomy" id="341454"/>
    <lineage>
        <taxon>Eukaryota</taxon>
        <taxon>Fungi</taxon>
        <taxon>Dikarya</taxon>
        <taxon>Ascomycota</taxon>
        <taxon>Pezizomycotina</taxon>
        <taxon>Pezizomycetes</taxon>
        <taxon>Pezizales</taxon>
        <taxon>Ascodesmidaceae</taxon>
        <taxon>Ascodesmis</taxon>
    </lineage>
</organism>
<accession>A0A4S2N5A2</accession>
<name>A0A4S2N5A2_9PEZI</name>
<evidence type="ECO:0000313" key="2">
    <source>
        <dbReference type="Proteomes" id="UP000298138"/>
    </source>
</evidence>
<proteinExistence type="predicted"/>
<dbReference type="Proteomes" id="UP000298138">
    <property type="component" value="Unassembled WGS sequence"/>
</dbReference>
<keyword evidence="2" id="KW-1185">Reference proteome</keyword>
<gene>
    <name evidence="1" type="ORF">EX30DRAFT_101706</name>
</gene>
<protein>
    <submittedName>
        <fullName evidence="1">Uncharacterized protein</fullName>
    </submittedName>
</protein>
<evidence type="ECO:0000313" key="1">
    <source>
        <dbReference type="EMBL" id="TGZ84234.1"/>
    </source>
</evidence>